<dbReference type="KEGG" id="mcad:Pan265_20450"/>
<gene>
    <name evidence="2" type="ORF">Pan265_20450</name>
</gene>
<keyword evidence="1" id="KW-0175">Coiled coil</keyword>
<evidence type="ECO:0000313" key="3">
    <source>
        <dbReference type="Proteomes" id="UP000320386"/>
    </source>
</evidence>
<sequence length="142" mass="15878">MHRLERLQQETKALQGQIARLKSLLTREQEKLIAERAAFEQYKQDQMAGTAQEGFDQAVAMVEALQPKQVKSVIEQMNRDGRVSEMVDILATMQPRKAGSVLREFKTPADVPLLTDLLTRLRDRGVDPSTLAAGIPQPDAPL</sequence>
<dbReference type="AlphaFoldDB" id="A0A518BYY4"/>
<dbReference type="Proteomes" id="UP000320386">
    <property type="component" value="Chromosome"/>
</dbReference>
<dbReference type="EMBL" id="CP036280">
    <property type="protein sequence ID" value="QDU72182.1"/>
    <property type="molecule type" value="Genomic_DNA"/>
</dbReference>
<feature type="coiled-coil region" evidence="1">
    <location>
        <begin position="4"/>
        <end position="31"/>
    </location>
</feature>
<organism evidence="2 3">
    <name type="scientific">Mucisphaera calidilacus</name>
    <dbReference type="NCBI Taxonomy" id="2527982"/>
    <lineage>
        <taxon>Bacteria</taxon>
        <taxon>Pseudomonadati</taxon>
        <taxon>Planctomycetota</taxon>
        <taxon>Phycisphaerae</taxon>
        <taxon>Phycisphaerales</taxon>
        <taxon>Phycisphaeraceae</taxon>
        <taxon>Mucisphaera</taxon>
    </lineage>
</organism>
<reference evidence="2 3" key="1">
    <citation type="submission" date="2019-02" db="EMBL/GenBank/DDBJ databases">
        <title>Deep-cultivation of Planctomycetes and their phenomic and genomic characterization uncovers novel biology.</title>
        <authorList>
            <person name="Wiegand S."/>
            <person name="Jogler M."/>
            <person name="Boedeker C."/>
            <person name="Pinto D."/>
            <person name="Vollmers J."/>
            <person name="Rivas-Marin E."/>
            <person name="Kohn T."/>
            <person name="Peeters S.H."/>
            <person name="Heuer A."/>
            <person name="Rast P."/>
            <person name="Oberbeckmann S."/>
            <person name="Bunk B."/>
            <person name="Jeske O."/>
            <person name="Meyerdierks A."/>
            <person name="Storesund J.E."/>
            <person name="Kallscheuer N."/>
            <person name="Luecker S."/>
            <person name="Lage O.M."/>
            <person name="Pohl T."/>
            <person name="Merkel B.J."/>
            <person name="Hornburger P."/>
            <person name="Mueller R.-W."/>
            <person name="Bruemmer F."/>
            <person name="Labrenz M."/>
            <person name="Spormann A.M."/>
            <person name="Op den Camp H."/>
            <person name="Overmann J."/>
            <person name="Amann R."/>
            <person name="Jetten M.S.M."/>
            <person name="Mascher T."/>
            <person name="Medema M.H."/>
            <person name="Devos D.P."/>
            <person name="Kaster A.-K."/>
            <person name="Ovreas L."/>
            <person name="Rohde M."/>
            <person name="Galperin M.Y."/>
            <person name="Jogler C."/>
        </authorList>
    </citation>
    <scope>NUCLEOTIDE SEQUENCE [LARGE SCALE GENOMIC DNA]</scope>
    <source>
        <strain evidence="2 3">Pan265</strain>
    </source>
</reference>
<name>A0A518BYY4_9BACT</name>
<dbReference type="RefSeq" id="WP_145446356.1">
    <property type="nucleotide sequence ID" value="NZ_CP036280.1"/>
</dbReference>
<proteinExistence type="predicted"/>
<accession>A0A518BYY4</accession>
<keyword evidence="3" id="KW-1185">Reference proteome</keyword>
<evidence type="ECO:0000313" key="2">
    <source>
        <dbReference type="EMBL" id="QDU72182.1"/>
    </source>
</evidence>
<evidence type="ECO:0000256" key="1">
    <source>
        <dbReference type="SAM" id="Coils"/>
    </source>
</evidence>
<evidence type="ECO:0008006" key="4">
    <source>
        <dbReference type="Google" id="ProtNLM"/>
    </source>
</evidence>
<protein>
    <recommendedName>
        <fullName evidence="4">Magnesium transporter MgtE intracellular domain-containing protein</fullName>
    </recommendedName>
</protein>